<dbReference type="AlphaFoldDB" id="A0A1M5RBF5"/>
<keyword evidence="3" id="KW-1185">Reference proteome</keyword>
<sequence>MLTIVLVSVLSGVYFYIESLKAGLAEKRWALAGVILGPLLLPMFTISRHVRMRRDMGFNNAVLRA</sequence>
<reference evidence="3" key="1">
    <citation type="submission" date="2016-11" db="EMBL/GenBank/DDBJ databases">
        <authorList>
            <person name="Varghese N."/>
            <person name="Submissions S."/>
        </authorList>
    </citation>
    <scope>NUCLEOTIDE SEQUENCE [LARGE SCALE GENOMIC DNA]</scope>
    <source>
        <strain evidence="3">CGMCC 1.8995</strain>
    </source>
</reference>
<feature type="transmembrane region" description="Helical" evidence="1">
    <location>
        <begin position="29"/>
        <end position="46"/>
    </location>
</feature>
<keyword evidence="1" id="KW-0812">Transmembrane</keyword>
<dbReference type="Proteomes" id="UP000184520">
    <property type="component" value="Unassembled WGS sequence"/>
</dbReference>
<protein>
    <submittedName>
        <fullName evidence="2">Uncharacterized protein</fullName>
    </submittedName>
</protein>
<evidence type="ECO:0000313" key="3">
    <source>
        <dbReference type="Proteomes" id="UP000184520"/>
    </source>
</evidence>
<name>A0A1M5RBF5_9ALTE</name>
<dbReference type="EMBL" id="FQWD01000007">
    <property type="protein sequence ID" value="SHH23635.1"/>
    <property type="molecule type" value="Genomic_DNA"/>
</dbReference>
<accession>A0A1M5RBF5</accession>
<dbReference type="OrthoDB" id="5772022at2"/>
<proteinExistence type="predicted"/>
<keyword evidence="1" id="KW-0472">Membrane</keyword>
<keyword evidence="1" id="KW-1133">Transmembrane helix</keyword>
<evidence type="ECO:0000256" key="1">
    <source>
        <dbReference type="SAM" id="Phobius"/>
    </source>
</evidence>
<dbReference type="STRING" id="634436.SAMN05216361_4118"/>
<dbReference type="RefSeq" id="WP_073325054.1">
    <property type="nucleotide sequence ID" value="NZ_FQWD01000007.1"/>
</dbReference>
<evidence type="ECO:0000313" key="2">
    <source>
        <dbReference type="EMBL" id="SHH23635.1"/>
    </source>
</evidence>
<organism evidence="2 3">
    <name type="scientific">Marisediminitalea aggregata</name>
    <dbReference type="NCBI Taxonomy" id="634436"/>
    <lineage>
        <taxon>Bacteria</taxon>
        <taxon>Pseudomonadati</taxon>
        <taxon>Pseudomonadota</taxon>
        <taxon>Gammaproteobacteria</taxon>
        <taxon>Alteromonadales</taxon>
        <taxon>Alteromonadaceae</taxon>
        <taxon>Marisediminitalea</taxon>
    </lineage>
</organism>
<gene>
    <name evidence="2" type="ORF">SAMN05216361_4118</name>
</gene>